<dbReference type="RefSeq" id="WP_133429690.1">
    <property type="nucleotide sequence ID" value="NZ_BMCC01000009.1"/>
</dbReference>
<organism evidence="2 3">
    <name type="scientific">Macrococcus hajekii</name>
    <dbReference type="NCBI Taxonomy" id="198482"/>
    <lineage>
        <taxon>Bacteria</taxon>
        <taxon>Bacillati</taxon>
        <taxon>Bacillota</taxon>
        <taxon>Bacilli</taxon>
        <taxon>Bacillales</taxon>
        <taxon>Staphylococcaceae</taxon>
        <taxon>Macrococcus</taxon>
    </lineage>
</organism>
<protein>
    <submittedName>
        <fullName evidence="2">Uncharacterized protein</fullName>
    </submittedName>
</protein>
<proteinExistence type="predicted"/>
<keyword evidence="1" id="KW-0472">Membrane</keyword>
<comment type="caution">
    <text evidence="2">The sequence shown here is derived from an EMBL/GenBank/DDBJ whole genome shotgun (WGS) entry which is preliminary data.</text>
</comment>
<accession>A0A4V3BDV4</accession>
<dbReference type="EMBL" id="SCWE01000002">
    <property type="protein sequence ID" value="TDM01674.1"/>
    <property type="molecule type" value="Genomic_DNA"/>
</dbReference>
<reference evidence="2 3" key="1">
    <citation type="submission" date="2019-01" db="EMBL/GenBank/DDBJ databases">
        <title>Draft genome sequences of the type strains of six Macrococcus species.</title>
        <authorList>
            <person name="Mazhar S."/>
            <person name="Altermann E."/>
            <person name="Hill C."/>
            <person name="Mcauliffe O."/>
        </authorList>
    </citation>
    <scope>NUCLEOTIDE SEQUENCE [LARGE SCALE GENOMIC DNA]</scope>
    <source>
        <strain evidence="2 3">CCM4809</strain>
    </source>
</reference>
<evidence type="ECO:0000313" key="3">
    <source>
        <dbReference type="Proteomes" id="UP000295328"/>
    </source>
</evidence>
<keyword evidence="1" id="KW-1133">Transmembrane helix</keyword>
<dbReference type="OrthoDB" id="2418400at2"/>
<name>A0A4V3BDV4_9STAP</name>
<dbReference type="AlphaFoldDB" id="A0A4V3BDV4"/>
<keyword evidence="3" id="KW-1185">Reference proteome</keyword>
<gene>
    <name evidence="2" type="ORF">ERX37_05545</name>
</gene>
<feature type="transmembrane region" description="Helical" evidence="1">
    <location>
        <begin position="30"/>
        <end position="49"/>
    </location>
</feature>
<keyword evidence="1" id="KW-0812">Transmembrane</keyword>
<sequence length="76" mass="9008">MLPYIGFGAMALINLYFAYYYILADGRGELTWMGFVSLFVSILFFFILVRYHQSMKRQQVKNFNGHIKTDDDRLIK</sequence>
<evidence type="ECO:0000313" key="2">
    <source>
        <dbReference type="EMBL" id="TDM01674.1"/>
    </source>
</evidence>
<evidence type="ECO:0000256" key="1">
    <source>
        <dbReference type="SAM" id="Phobius"/>
    </source>
</evidence>
<feature type="transmembrane region" description="Helical" evidence="1">
    <location>
        <begin position="7"/>
        <end position="24"/>
    </location>
</feature>
<dbReference type="Proteomes" id="UP000295328">
    <property type="component" value="Unassembled WGS sequence"/>
</dbReference>